<dbReference type="Pfam" id="PF00733">
    <property type="entry name" value="Asn_synthase"/>
    <property type="match status" value="1"/>
</dbReference>
<dbReference type="Gene3D" id="3.40.50.620">
    <property type="entry name" value="HUPs"/>
    <property type="match status" value="1"/>
</dbReference>
<dbReference type="InterPro" id="IPR051786">
    <property type="entry name" value="ASN_synthetase/amidase"/>
</dbReference>
<dbReference type="EC" id="6.3.5.4" evidence="3"/>
<dbReference type="InterPro" id="IPR006426">
    <property type="entry name" value="Asn_synth_AEB"/>
</dbReference>
<dbReference type="InterPro" id="IPR017932">
    <property type="entry name" value="GATase_2_dom"/>
</dbReference>
<dbReference type="InterPro" id="IPR014729">
    <property type="entry name" value="Rossmann-like_a/b/a_fold"/>
</dbReference>
<dbReference type="OrthoDB" id="9763290at2"/>
<keyword evidence="9" id="KW-1185">Reference proteome</keyword>
<dbReference type="EMBL" id="QXFM01000057">
    <property type="protein sequence ID" value="RIV89757.1"/>
    <property type="molecule type" value="Genomic_DNA"/>
</dbReference>
<accession>A0A3A1P841</accession>
<dbReference type="PROSITE" id="PS51278">
    <property type="entry name" value="GATASE_TYPE_2"/>
    <property type="match status" value="1"/>
</dbReference>
<organism evidence="8 9">
    <name type="scientific">Aurantiacibacter xanthus</name>
    <dbReference type="NCBI Taxonomy" id="1784712"/>
    <lineage>
        <taxon>Bacteria</taxon>
        <taxon>Pseudomonadati</taxon>
        <taxon>Pseudomonadota</taxon>
        <taxon>Alphaproteobacteria</taxon>
        <taxon>Sphingomonadales</taxon>
        <taxon>Erythrobacteraceae</taxon>
        <taxon>Aurantiacibacter</taxon>
    </lineage>
</organism>
<keyword evidence="5" id="KW-0067">ATP-binding</keyword>
<evidence type="ECO:0000256" key="1">
    <source>
        <dbReference type="ARBA" id="ARBA00005187"/>
    </source>
</evidence>
<evidence type="ECO:0000256" key="2">
    <source>
        <dbReference type="ARBA" id="ARBA00005752"/>
    </source>
</evidence>
<dbReference type="SUPFAM" id="SSF52402">
    <property type="entry name" value="Adenine nucleotide alpha hydrolases-like"/>
    <property type="match status" value="1"/>
</dbReference>
<dbReference type="GO" id="GO:0006529">
    <property type="term" value="P:asparagine biosynthetic process"/>
    <property type="evidence" value="ECO:0007669"/>
    <property type="project" value="InterPro"/>
</dbReference>
<evidence type="ECO:0000256" key="5">
    <source>
        <dbReference type="ARBA" id="ARBA00022840"/>
    </source>
</evidence>
<evidence type="ECO:0000256" key="4">
    <source>
        <dbReference type="ARBA" id="ARBA00022741"/>
    </source>
</evidence>
<dbReference type="Proteomes" id="UP000265366">
    <property type="component" value="Unassembled WGS sequence"/>
</dbReference>
<comment type="catalytic activity">
    <reaction evidence="6">
        <text>L-aspartate + L-glutamine + ATP + H2O = L-asparagine + L-glutamate + AMP + diphosphate + H(+)</text>
        <dbReference type="Rhea" id="RHEA:12228"/>
        <dbReference type="ChEBI" id="CHEBI:15377"/>
        <dbReference type="ChEBI" id="CHEBI:15378"/>
        <dbReference type="ChEBI" id="CHEBI:29985"/>
        <dbReference type="ChEBI" id="CHEBI:29991"/>
        <dbReference type="ChEBI" id="CHEBI:30616"/>
        <dbReference type="ChEBI" id="CHEBI:33019"/>
        <dbReference type="ChEBI" id="CHEBI:58048"/>
        <dbReference type="ChEBI" id="CHEBI:58359"/>
        <dbReference type="ChEBI" id="CHEBI:456215"/>
        <dbReference type="EC" id="6.3.5.4"/>
    </reaction>
</comment>
<dbReference type="InterPro" id="IPR029055">
    <property type="entry name" value="Ntn_hydrolases_N"/>
</dbReference>
<proteinExistence type="inferred from homology"/>
<dbReference type="Gene3D" id="3.60.20.10">
    <property type="entry name" value="Glutamine Phosphoribosylpyrophosphate, subunit 1, domain 1"/>
    <property type="match status" value="1"/>
</dbReference>
<evidence type="ECO:0000256" key="3">
    <source>
        <dbReference type="ARBA" id="ARBA00012737"/>
    </source>
</evidence>
<evidence type="ECO:0000259" key="7">
    <source>
        <dbReference type="PROSITE" id="PS51278"/>
    </source>
</evidence>
<dbReference type="PANTHER" id="PTHR43284:SF1">
    <property type="entry name" value="ASPARAGINE SYNTHETASE"/>
    <property type="match status" value="1"/>
</dbReference>
<evidence type="ECO:0000313" key="9">
    <source>
        <dbReference type="Proteomes" id="UP000265366"/>
    </source>
</evidence>
<evidence type="ECO:0000256" key="6">
    <source>
        <dbReference type="ARBA" id="ARBA00048741"/>
    </source>
</evidence>
<comment type="pathway">
    <text evidence="1">Amino-acid biosynthesis; L-asparagine biosynthesis; L-asparagine from L-aspartate (L-Gln route): step 1/1.</text>
</comment>
<dbReference type="GO" id="GO:0005524">
    <property type="term" value="F:ATP binding"/>
    <property type="evidence" value="ECO:0007669"/>
    <property type="project" value="UniProtKB-KW"/>
</dbReference>
<comment type="similarity">
    <text evidence="2">Belongs to the asparagine synthetase family.</text>
</comment>
<dbReference type="InterPro" id="IPR001962">
    <property type="entry name" value="Asn_synthase"/>
</dbReference>
<protein>
    <recommendedName>
        <fullName evidence="3">asparagine synthase (glutamine-hydrolyzing)</fullName>
        <ecNumber evidence="3">6.3.5.4</ecNumber>
    </recommendedName>
</protein>
<sequence length="613" mass="67098">MAGFALAWSRSQGALSFARLTSAAPASTATTIDDTVFAAADRARGLELAGIWRADNGADLIRELGLPTASRPQDILAAGWSKWSTGLADRLRGPFAIAILQRDTNSLYLARDFMGVEPLFYTRTADGLALSSSPVAARSLADAPGAVRLAAVSSFLAGFPADKTGTYYDNIARLAPGHWMTISPAGERTEPYWTVQAIASRPAPADAGERFRALLDRSVANSASDAEPIGVLLSGGLDSSAISGALMHGRTGGPAVQSLSLTYPGNEGWADGKYIEALRAYFPMEHHSLPSNEHDPLANLESYFPVLDGPSFGYGLSVSNRLLPMAAELGCRSLFHGHGGDEVVSYGTGRLNELAMQGQWRQLWAEAEGAAQLWSMPRWRVLDRYLFHKPQRRWLDRQWKRLHRRAQADSAAELEVQSEALLAHRPAHSAPVAQLSQARHTERDVQETAIASPLQPHALETLVLSGRHHGLQVKLPFFDRDLLEFSVSLPSDWKLRDGYTRYVLRKAIEGRVPDSVTWRRDKNDFTDDFKIGLIERSPHLRDLVSSANGDLQGLVNPQWFGKIWSKVAHDGSSITTSDARALWRVAVLAMWLGSDRRPQAPPRLQPIGVEGNV</sequence>
<evidence type="ECO:0000313" key="8">
    <source>
        <dbReference type="EMBL" id="RIV89757.1"/>
    </source>
</evidence>
<dbReference type="PANTHER" id="PTHR43284">
    <property type="entry name" value="ASPARAGINE SYNTHETASE (GLUTAMINE-HYDROLYZING)"/>
    <property type="match status" value="1"/>
</dbReference>
<dbReference type="PIRSF" id="PIRSF001589">
    <property type="entry name" value="Asn_synthetase_glu-h"/>
    <property type="match status" value="1"/>
</dbReference>
<dbReference type="CDD" id="cd01991">
    <property type="entry name" value="Asn_synthase_B_C"/>
    <property type="match status" value="1"/>
</dbReference>
<feature type="domain" description="Glutamine amidotransferase type-2" evidence="7">
    <location>
        <begin position="1"/>
        <end position="185"/>
    </location>
</feature>
<comment type="caution">
    <text evidence="8">The sequence shown here is derived from an EMBL/GenBank/DDBJ whole genome shotgun (WGS) entry which is preliminary data.</text>
</comment>
<name>A0A3A1P841_9SPHN</name>
<dbReference type="GO" id="GO:0004066">
    <property type="term" value="F:asparagine synthase (glutamine-hydrolyzing) activity"/>
    <property type="evidence" value="ECO:0007669"/>
    <property type="project" value="UniProtKB-EC"/>
</dbReference>
<dbReference type="Pfam" id="PF13537">
    <property type="entry name" value="GATase_7"/>
    <property type="match status" value="1"/>
</dbReference>
<keyword evidence="4" id="KW-0547">Nucleotide-binding</keyword>
<dbReference type="AlphaFoldDB" id="A0A3A1P841"/>
<dbReference type="RefSeq" id="WP_119592122.1">
    <property type="nucleotide sequence ID" value="NZ_QXFM01000057.1"/>
</dbReference>
<reference evidence="8 9" key="1">
    <citation type="submission" date="2018-08" db="EMBL/GenBank/DDBJ databases">
        <title>Erythrobacter zhengii sp.nov., a bacterium isolated from deep-sea sediment.</title>
        <authorList>
            <person name="Fang C."/>
            <person name="Wu Y.-H."/>
            <person name="Sun C."/>
            <person name="Wang H."/>
            <person name="Cheng H."/>
            <person name="Meng F.-X."/>
            <person name="Wang C.-S."/>
            <person name="Xu X.-W."/>
        </authorList>
    </citation>
    <scope>NUCLEOTIDE SEQUENCE [LARGE SCALE GENOMIC DNA]</scope>
    <source>
        <strain evidence="8 9">CCTCC AB 2015396</strain>
    </source>
</reference>
<dbReference type="SUPFAM" id="SSF56235">
    <property type="entry name" value="N-terminal nucleophile aminohydrolases (Ntn hydrolases)"/>
    <property type="match status" value="1"/>
</dbReference>
<gene>
    <name evidence="8" type="ORF">D2V17_05690</name>
</gene>